<reference evidence="1 2" key="1">
    <citation type="submission" date="2019-01" db="EMBL/GenBank/DDBJ databases">
        <authorList>
            <consortium name="Pathogen Informatics"/>
        </authorList>
    </citation>
    <scope>NUCLEOTIDE SEQUENCE [LARGE SCALE GENOMIC DNA]</scope>
    <source>
        <strain evidence="1 2">NCTC10125</strain>
    </source>
</reference>
<evidence type="ECO:0000313" key="1">
    <source>
        <dbReference type="EMBL" id="VEU61412.1"/>
    </source>
</evidence>
<evidence type="ECO:0000313" key="2">
    <source>
        <dbReference type="Proteomes" id="UP000289629"/>
    </source>
</evidence>
<organism evidence="1 2">
    <name type="scientific">Mesomycoplasma dispar</name>
    <dbReference type="NCBI Taxonomy" id="86660"/>
    <lineage>
        <taxon>Bacteria</taxon>
        <taxon>Bacillati</taxon>
        <taxon>Mycoplasmatota</taxon>
        <taxon>Mycoplasmoidales</taxon>
        <taxon>Metamycoplasmataceae</taxon>
        <taxon>Mesomycoplasma</taxon>
    </lineage>
</organism>
<sequence>MFADIFLSKITDLGVYSSLNKSLPEKFGKYVDFYSQSRDQMFELATATATTLNTILGFSQITNGYLNDDGDFGKEWYSIKENSLTDIIPPLPSGKEEISISLDENKNKVIEIEGKTINKKGHPKNVMFDYFHVRREMMIFGENRGTNKKILQQKLNLRKSYERTHFLYGNPKAIGG</sequence>
<dbReference type="AlphaFoldDB" id="A0AAJ5NKY3"/>
<gene>
    <name evidence="1" type="ORF">NCTC10125_00209</name>
</gene>
<proteinExistence type="predicted"/>
<accession>A0AAJ5NKY3</accession>
<dbReference type="RefSeq" id="WP_044635261.1">
    <property type="nucleotide sequence ID" value="NZ_CP007229.1"/>
</dbReference>
<dbReference type="Proteomes" id="UP000289629">
    <property type="component" value="Chromosome"/>
</dbReference>
<name>A0AAJ5NKY3_9BACT</name>
<protein>
    <submittedName>
        <fullName evidence="1">Uncharacterized protein</fullName>
    </submittedName>
</protein>
<dbReference type="KEGG" id="mds:MDIS_01070"/>
<dbReference type="EMBL" id="LR214971">
    <property type="protein sequence ID" value="VEU61412.1"/>
    <property type="molecule type" value="Genomic_DNA"/>
</dbReference>